<keyword evidence="2" id="KW-1185">Reference proteome</keyword>
<dbReference type="Gene3D" id="2.160.20.120">
    <property type="match status" value="1"/>
</dbReference>
<dbReference type="EMBL" id="JBHUPB010000015">
    <property type="protein sequence ID" value="MFD2970251.1"/>
    <property type="molecule type" value="Genomic_DNA"/>
</dbReference>
<dbReference type="RefSeq" id="WP_320183732.1">
    <property type="nucleotide sequence ID" value="NZ_CP138332.1"/>
</dbReference>
<evidence type="ECO:0008006" key="3">
    <source>
        <dbReference type="Google" id="ProtNLM"/>
    </source>
</evidence>
<organism evidence="1 2">
    <name type="scientific">Sphingobacterium bambusae</name>
    <dbReference type="NCBI Taxonomy" id="662858"/>
    <lineage>
        <taxon>Bacteria</taxon>
        <taxon>Pseudomonadati</taxon>
        <taxon>Bacteroidota</taxon>
        <taxon>Sphingobacteriia</taxon>
        <taxon>Sphingobacteriales</taxon>
        <taxon>Sphingobacteriaceae</taxon>
        <taxon>Sphingobacterium</taxon>
    </lineage>
</organism>
<name>A0ABW6BLA8_9SPHI</name>
<reference evidence="2" key="1">
    <citation type="journal article" date="2019" name="Int. J. Syst. Evol. Microbiol.">
        <title>The Global Catalogue of Microorganisms (GCM) 10K type strain sequencing project: providing services to taxonomists for standard genome sequencing and annotation.</title>
        <authorList>
            <consortium name="The Broad Institute Genomics Platform"/>
            <consortium name="The Broad Institute Genome Sequencing Center for Infectious Disease"/>
            <person name="Wu L."/>
            <person name="Ma J."/>
        </authorList>
    </citation>
    <scope>NUCLEOTIDE SEQUENCE [LARGE SCALE GENOMIC DNA]</scope>
    <source>
        <strain evidence="2">KCTC 22814</strain>
    </source>
</reference>
<accession>A0ABW6BLA8</accession>
<gene>
    <name evidence="1" type="ORF">ACFS7Y_22860</name>
</gene>
<comment type="caution">
    <text evidence="1">The sequence shown here is derived from an EMBL/GenBank/DDBJ whole genome shotgun (WGS) entry which is preliminary data.</text>
</comment>
<sequence length="285" mass="32128">MMKTSSKLLIILGITLFVVPIAIMSFTVMENRVDVVDYQKDMDREATSLEGEDVYLQTTPLKAFDKVRLLGEGRRGPISLIIVKSDKHALKLEKNREVKLKFEVDDKGTLIIHGEESAEYYFNTVYLFTPNVHNLELKDVDVQTKIETDSLTVQGDNLSGFQLSSGTKIDDLYLNLKKSKIAMNTDNREENVNYSVRRLSLDVDSSEVNLGPHDLKKLSLLAKNSKVSFPSKGKRWMLDELSLITEGKSSITLDSLQSKTLSGNLSDQTTIDLPVQQLRQIISRN</sequence>
<protein>
    <recommendedName>
        <fullName evidence="3">Auto-transporter adhesin head GIN domain-containing protein</fullName>
    </recommendedName>
</protein>
<proteinExistence type="predicted"/>
<dbReference type="Proteomes" id="UP001597525">
    <property type="component" value="Unassembled WGS sequence"/>
</dbReference>
<evidence type="ECO:0000313" key="1">
    <source>
        <dbReference type="EMBL" id="MFD2970251.1"/>
    </source>
</evidence>
<evidence type="ECO:0000313" key="2">
    <source>
        <dbReference type="Proteomes" id="UP001597525"/>
    </source>
</evidence>